<dbReference type="GO" id="GO:0004047">
    <property type="term" value="F:aminomethyltransferase activity"/>
    <property type="evidence" value="ECO:0007669"/>
    <property type="project" value="UniProtKB-EC"/>
</dbReference>
<keyword evidence="11" id="KW-1185">Reference proteome</keyword>
<evidence type="ECO:0000256" key="4">
    <source>
        <dbReference type="ARBA" id="ARBA00022679"/>
    </source>
</evidence>
<dbReference type="Gene3D" id="3.30.1360.120">
    <property type="entry name" value="Probable tRNA modification gtpase trme, domain 1"/>
    <property type="match status" value="1"/>
</dbReference>
<dbReference type="InterPro" id="IPR006222">
    <property type="entry name" value="GCVT_N"/>
</dbReference>
<dbReference type="FunFam" id="3.30.70.1400:FF:000007">
    <property type="entry name" value="Glycine cleavage system aminomethyltransferase T"/>
    <property type="match status" value="1"/>
</dbReference>
<dbReference type="PANTHER" id="PTHR43757">
    <property type="entry name" value="AMINOMETHYLTRANSFERASE"/>
    <property type="match status" value="1"/>
</dbReference>
<dbReference type="Gene3D" id="2.40.30.110">
    <property type="entry name" value="Aminomethyltransferase beta-barrel domains"/>
    <property type="match status" value="1"/>
</dbReference>
<dbReference type="Gene3D" id="3.30.70.1400">
    <property type="entry name" value="Aminomethyltransferase beta-barrel domains"/>
    <property type="match status" value="1"/>
</dbReference>
<dbReference type="AlphaFoldDB" id="A0A5C1YLJ8"/>
<evidence type="ECO:0000256" key="1">
    <source>
        <dbReference type="ARBA" id="ARBA00008609"/>
    </source>
</evidence>
<feature type="binding site" evidence="7">
    <location>
        <position position="202"/>
    </location>
    <ligand>
        <name>substrate</name>
    </ligand>
</feature>
<comment type="catalytic activity">
    <reaction evidence="6">
        <text>N(6)-[(R)-S(8)-aminomethyldihydrolipoyl]-L-lysyl-[protein] + (6S)-5,6,7,8-tetrahydrofolate = N(6)-[(R)-dihydrolipoyl]-L-lysyl-[protein] + (6R)-5,10-methylene-5,6,7,8-tetrahydrofolate + NH4(+)</text>
        <dbReference type="Rhea" id="RHEA:16945"/>
        <dbReference type="Rhea" id="RHEA-COMP:10475"/>
        <dbReference type="Rhea" id="RHEA-COMP:10492"/>
        <dbReference type="ChEBI" id="CHEBI:15636"/>
        <dbReference type="ChEBI" id="CHEBI:28938"/>
        <dbReference type="ChEBI" id="CHEBI:57453"/>
        <dbReference type="ChEBI" id="CHEBI:83100"/>
        <dbReference type="ChEBI" id="CHEBI:83143"/>
        <dbReference type="EC" id="2.1.2.10"/>
    </reaction>
</comment>
<dbReference type="Pfam" id="PF08669">
    <property type="entry name" value="GCV_T_C"/>
    <property type="match status" value="1"/>
</dbReference>
<dbReference type="NCBIfam" id="NF010093">
    <property type="entry name" value="PRK13579.1"/>
    <property type="match status" value="1"/>
</dbReference>
<evidence type="ECO:0000256" key="3">
    <source>
        <dbReference type="ARBA" id="ARBA00022576"/>
    </source>
</evidence>
<feature type="domain" description="Aminomethyltransferase C-terminal" evidence="9">
    <location>
        <begin position="292"/>
        <end position="372"/>
    </location>
</feature>
<accession>A0A5C1YLJ8</accession>
<keyword evidence="4 10" id="KW-0808">Transferase</keyword>
<dbReference type="InterPro" id="IPR013977">
    <property type="entry name" value="GcvT_C"/>
</dbReference>
<comment type="similarity">
    <text evidence="1">Belongs to the GcvT family.</text>
</comment>
<sequence>MDTDSLHRTPLYTLHLEHGGRMVPFAGYAMPVQYAPGIMAEHRHVRAQAGLFDVSHMGQVRLRARSGVVEDAALALERLVPADIVALRPGRQRYTQFTNPAGGILDDLMVIREADSLLLVINAACKAADIAHLRAHLDDSCTIEPLDTHALLALQGPMAEQALATLAPAVQDMAFMDVQTLTLAGVACVVSRSGYTGEDGFEISIPATHAQTLARTLLDLPYVWPIGLGARDSLRLEGGLCLYGADIDETTTPVEAALEWSIQKSRRTGGARAGGFPGAEIILAQLQDGTTRRRVGLRPEGRAPVRGGAPLYATPALAEKLGTVTSGGFGPTVDAPVAMGYVATPQAAPGTVVAAELRGRAVACTVSPLPFVPAGFRR</sequence>
<dbReference type="GO" id="GO:0006546">
    <property type="term" value="P:glycine catabolic process"/>
    <property type="evidence" value="ECO:0007669"/>
    <property type="project" value="InterPro"/>
</dbReference>
<evidence type="ECO:0000256" key="7">
    <source>
        <dbReference type="PIRSR" id="PIRSR006487-1"/>
    </source>
</evidence>
<dbReference type="SUPFAM" id="SSF103025">
    <property type="entry name" value="Folate-binding domain"/>
    <property type="match status" value="1"/>
</dbReference>
<dbReference type="Pfam" id="PF01571">
    <property type="entry name" value="GCV_T"/>
    <property type="match status" value="1"/>
</dbReference>
<dbReference type="GO" id="GO:0008483">
    <property type="term" value="F:transaminase activity"/>
    <property type="evidence" value="ECO:0007669"/>
    <property type="project" value="UniProtKB-KW"/>
</dbReference>
<name>A0A5C1YLJ8_9PROT</name>
<dbReference type="GO" id="GO:0005960">
    <property type="term" value="C:glycine cleavage complex"/>
    <property type="evidence" value="ECO:0007669"/>
    <property type="project" value="InterPro"/>
</dbReference>
<keyword evidence="10" id="KW-0489">Methyltransferase</keyword>
<evidence type="ECO:0000259" key="9">
    <source>
        <dbReference type="Pfam" id="PF08669"/>
    </source>
</evidence>
<dbReference type="SUPFAM" id="SSF101790">
    <property type="entry name" value="Aminomethyltransferase beta-barrel domain"/>
    <property type="match status" value="1"/>
</dbReference>
<dbReference type="EC" id="2.1.2.10" evidence="2"/>
<dbReference type="InterPro" id="IPR006223">
    <property type="entry name" value="GcvT"/>
</dbReference>
<dbReference type="OrthoDB" id="9774591at2"/>
<keyword evidence="3" id="KW-0032">Aminotransferase</keyword>
<evidence type="ECO:0000313" key="11">
    <source>
        <dbReference type="Proteomes" id="UP000324536"/>
    </source>
</evidence>
<feature type="domain" description="GCVT N-terminal" evidence="8">
    <location>
        <begin position="11"/>
        <end position="264"/>
    </location>
</feature>
<dbReference type="PANTHER" id="PTHR43757:SF2">
    <property type="entry name" value="AMINOMETHYLTRANSFERASE, MITOCHONDRIAL"/>
    <property type="match status" value="1"/>
</dbReference>
<dbReference type="InterPro" id="IPR029043">
    <property type="entry name" value="GcvT/YgfZ_C"/>
</dbReference>
<dbReference type="NCBIfam" id="TIGR00528">
    <property type="entry name" value="gcvT"/>
    <property type="match status" value="1"/>
</dbReference>
<proteinExistence type="inferred from homology"/>
<dbReference type="Gene3D" id="4.10.1250.10">
    <property type="entry name" value="Aminomethyltransferase fragment"/>
    <property type="match status" value="1"/>
</dbReference>
<evidence type="ECO:0000256" key="5">
    <source>
        <dbReference type="ARBA" id="ARBA00031395"/>
    </source>
</evidence>
<dbReference type="InterPro" id="IPR028896">
    <property type="entry name" value="GcvT/YgfZ/DmdA"/>
</dbReference>
<reference evidence="10 11" key="1">
    <citation type="submission" date="2019-09" db="EMBL/GenBank/DDBJ databases">
        <title>Genome sequencing of strain KACC 21233.</title>
        <authorList>
            <person name="Heo J."/>
            <person name="Kim S.-J."/>
            <person name="Kim J.-S."/>
            <person name="Hong S.-B."/>
            <person name="Kwon S.-W."/>
        </authorList>
    </citation>
    <scope>NUCLEOTIDE SEQUENCE [LARGE SCALE GENOMIC DNA]</scope>
    <source>
        <strain evidence="10 11">KACC 21233</strain>
    </source>
</reference>
<organism evidence="10 11">
    <name type="scientific">Acetobacter vaccinii</name>
    <dbReference type="NCBI Taxonomy" id="2592655"/>
    <lineage>
        <taxon>Bacteria</taxon>
        <taxon>Pseudomonadati</taxon>
        <taxon>Pseudomonadota</taxon>
        <taxon>Alphaproteobacteria</taxon>
        <taxon>Acetobacterales</taxon>
        <taxon>Acetobacteraceae</taxon>
        <taxon>Acetobacter</taxon>
    </lineage>
</organism>
<evidence type="ECO:0000256" key="2">
    <source>
        <dbReference type="ARBA" id="ARBA00012616"/>
    </source>
</evidence>
<dbReference type="EMBL" id="CP043506">
    <property type="protein sequence ID" value="QEO17174.1"/>
    <property type="molecule type" value="Genomic_DNA"/>
</dbReference>
<dbReference type="RefSeq" id="WP_149278853.1">
    <property type="nucleotide sequence ID" value="NZ_CP043506.1"/>
</dbReference>
<evidence type="ECO:0000313" key="10">
    <source>
        <dbReference type="EMBL" id="QEO17174.1"/>
    </source>
</evidence>
<dbReference type="GO" id="GO:0032259">
    <property type="term" value="P:methylation"/>
    <property type="evidence" value="ECO:0007669"/>
    <property type="project" value="UniProtKB-KW"/>
</dbReference>
<evidence type="ECO:0000259" key="8">
    <source>
        <dbReference type="Pfam" id="PF01571"/>
    </source>
</evidence>
<evidence type="ECO:0000256" key="6">
    <source>
        <dbReference type="ARBA" id="ARBA00047665"/>
    </source>
</evidence>
<gene>
    <name evidence="10" type="primary">gcvT</name>
    <name evidence="10" type="ORF">FLP30_05015</name>
</gene>
<dbReference type="GO" id="GO:0008168">
    <property type="term" value="F:methyltransferase activity"/>
    <property type="evidence" value="ECO:0007669"/>
    <property type="project" value="UniProtKB-KW"/>
</dbReference>
<dbReference type="NCBIfam" id="NF001567">
    <property type="entry name" value="PRK00389.1"/>
    <property type="match status" value="1"/>
</dbReference>
<dbReference type="KEGG" id="acek:FLP30_05015"/>
<dbReference type="FunFam" id="4.10.1250.10:FF:000002">
    <property type="entry name" value="Aminomethyltransferase"/>
    <property type="match status" value="1"/>
</dbReference>
<dbReference type="PIRSF" id="PIRSF006487">
    <property type="entry name" value="GcvT"/>
    <property type="match status" value="1"/>
</dbReference>
<dbReference type="Proteomes" id="UP000324536">
    <property type="component" value="Chromosome"/>
</dbReference>
<protein>
    <recommendedName>
        <fullName evidence="2">aminomethyltransferase</fullName>
        <ecNumber evidence="2">2.1.2.10</ecNumber>
    </recommendedName>
    <alternativeName>
        <fullName evidence="5">Glycine cleavage system T protein</fullName>
    </alternativeName>
</protein>
<dbReference type="InterPro" id="IPR027266">
    <property type="entry name" value="TrmE/GcvT-like"/>
</dbReference>